<evidence type="ECO:0000313" key="2">
    <source>
        <dbReference type="EMBL" id="MPC50622.1"/>
    </source>
</evidence>
<dbReference type="OrthoDB" id="6436679at2759"/>
<proteinExistence type="predicted"/>
<dbReference type="AlphaFoldDB" id="A0A5B7FVP0"/>
<organism evidence="2 3">
    <name type="scientific">Portunus trituberculatus</name>
    <name type="common">Swimming crab</name>
    <name type="synonym">Neptunus trituberculatus</name>
    <dbReference type="NCBI Taxonomy" id="210409"/>
    <lineage>
        <taxon>Eukaryota</taxon>
        <taxon>Metazoa</taxon>
        <taxon>Ecdysozoa</taxon>
        <taxon>Arthropoda</taxon>
        <taxon>Crustacea</taxon>
        <taxon>Multicrustacea</taxon>
        <taxon>Malacostraca</taxon>
        <taxon>Eumalacostraca</taxon>
        <taxon>Eucarida</taxon>
        <taxon>Decapoda</taxon>
        <taxon>Pleocyemata</taxon>
        <taxon>Brachyura</taxon>
        <taxon>Eubrachyura</taxon>
        <taxon>Portunoidea</taxon>
        <taxon>Portunidae</taxon>
        <taxon>Portuninae</taxon>
        <taxon>Portunus</taxon>
    </lineage>
</organism>
<sequence length="159" mass="18392">MARQDDAVARVASLERQLSELQEVHQKSEARLRDVTRTLSELEERKRYADDKLNKAVSQSSQQDRVQKLKSAVSRIEMENADIREKLRASEQRETLLDDSKARLEAELSAAKKNTSEKHMEIEVRAREELLDFHNHSSFPLTLSLQYGTILFSTLRAMH</sequence>
<dbReference type="EMBL" id="VSRR010009624">
    <property type="protein sequence ID" value="MPC50622.1"/>
    <property type="molecule type" value="Genomic_DNA"/>
</dbReference>
<keyword evidence="3" id="KW-1185">Reference proteome</keyword>
<comment type="caution">
    <text evidence="2">The sequence shown here is derived from an EMBL/GenBank/DDBJ whole genome shotgun (WGS) entry which is preliminary data.</text>
</comment>
<dbReference type="Proteomes" id="UP000324222">
    <property type="component" value="Unassembled WGS sequence"/>
</dbReference>
<protein>
    <submittedName>
        <fullName evidence="2">Uncharacterized protein</fullName>
    </submittedName>
</protein>
<evidence type="ECO:0000256" key="1">
    <source>
        <dbReference type="SAM" id="Coils"/>
    </source>
</evidence>
<reference evidence="2 3" key="1">
    <citation type="submission" date="2019-05" db="EMBL/GenBank/DDBJ databases">
        <title>Another draft genome of Portunus trituberculatus and its Hox gene families provides insights of decapod evolution.</title>
        <authorList>
            <person name="Jeong J.-H."/>
            <person name="Song I."/>
            <person name="Kim S."/>
            <person name="Choi T."/>
            <person name="Kim D."/>
            <person name="Ryu S."/>
            <person name="Kim W."/>
        </authorList>
    </citation>
    <scope>NUCLEOTIDE SEQUENCE [LARGE SCALE GENOMIC DNA]</scope>
    <source>
        <tissue evidence="2">Muscle</tissue>
    </source>
</reference>
<feature type="coiled-coil region" evidence="1">
    <location>
        <begin position="4"/>
        <end position="93"/>
    </location>
</feature>
<evidence type="ECO:0000313" key="3">
    <source>
        <dbReference type="Proteomes" id="UP000324222"/>
    </source>
</evidence>
<accession>A0A5B7FVP0</accession>
<keyword evidence="1" id="KW-0175">Coiled coil</keyword>
<name>A0A5B7FVP0_PORTR</name>
<gene>
    <name evidence="2" type="ORF">E2C01_044451</name>
</gene>